<dbReference type="Proteomes" id="UP000032304">
    <property type="component" value="Chromosome 9"/>
</dbReference>
<dbReference type="PANTHER" id="PTHR31065">
    <property type="entry name" value="PLATZ TRANSCRIPTION FACTOR FAMILY PROTEIN"/>
    <property type="match status" value="1"/>
</dbReference>
<dbReference type="STRING" id="29730.A0A0D2U2X5"/>
<sequence>IRRSSYHDVIRVSKIQKYLDIIGVQTYVINSAKVVFINERSQSRPGKGVIKTCEVYECSLVNKSKFFSLGCKIVGTSMDFKKKKRQMGMASDLEDSYSSSSNH</sequence>
<evidence type="ECO:0000313" key="2">
    <source>
        <dbReference type="EMBL" id="KJB62316.1"/>
    </source>
</evidence>
<gene>
    <name evidence="2" type="ORF">B456_009G411200</name>
</gene>
<dbReference type="eggNOG" id="ENOG502QQYG">
    <property type="taxonomic scope" value="Eukaryota"/>
</dbReference>
<dbReference type="Pfam" id="PF04640">
    <property type="entry name" value="PLATZ"/>
    <property type="match status" value="1"/>
</dbReference>
<evidence type="ECO:0000313" key="3">
    <source>
        <dbReference type="Proteomes" id="UP000032304"/>
    </source>
</evidence>
<dbReference type="OMA" id="YEVCERC"/>
<dbReference type="Gramene" id="KJB62316">
    <property type="protein sequence ID" value="KJB62316"/>
    <property type="gene ID" value="B456_009G411200"/>
</dbReference>
<keyword evidence="3" id="KW-1185">Reference proteome</keyword>
<dbReference type="PANTHER" id="PTHR31065:SF48">
    <property type="entry name" value="PLATZ TRANSCRIPTION FACTOR FAMILY PROTEIN"/>
    <property type="match status" value="1"/>
</dbReference>
<protein>
    <submittedName>
        <fullName evidence="2">Uncharacterized protein</fullName>
    </submittedName>
</protein>
<dbReference type="EMBL" id="CM001748">
    <property type="protein sequence ID" value="KJB62316.1"/>
    <property type="molecule type" value="Genomic_DNA"/>
</dbReference>
<evidence type="ECO:0000256" key="1">
    <source>
        <dbReference type="SAM" id="MobiDB-lite"/>
    </source>
</evidence>
<reference evidence="2 3" key="1">
    <citation type="journal article" date="2012" name="Nature">
        <title>Repeated polyploidization of Gossypium genomes and the evolution of spinnable cotton fibres.</title>
        <authorList>
            <person name="Paterson A.H."/>
            <person name="Wendel J.F."/>
            <person name="Gundlach H."/>
            <person name="Guo H."/>
            <person name="Jenkins J."/>
            <person name="Jin D."/>
            <person name="Llewellyn D."/>
            <person name="Showmaker K.C."/>
            <person name="Shu S."/>
            <person name="Udall J."/>
            <person name="Yoo M.J."/>
            <person name="Byers R."/>
            <person name="Chen W."/>
            <person name="Doron-Faigenboim A."/>
            <person name="Duke M.V."/>
            <person name="Gong L."/>
            <person name="Grimwood J."/>
            <person name="Grover C."/>
            <person name="Grupp K."/>
            <person name="Hu G."/>
            <person name="Lee T.H."/>
            <person name="Li J."/>
            <person name="Lin L."/>
            <person name="Liu T."/>
            <person name="Marler B.S."/>
            <person name="Page J.T."/>
            <person name="Roberts A.W."/>
            <person name="Romanel E."/>
            <person name="Sanders W.S."/>
            <person name="Szadkowski E."/>
            <person name="Tan X."/>
            <person name="Tang H."/>
            <person name="Xu C."/>
            <person name="Wang J."/>
            <person name="Wang Z."/>
            <person name="Zhang D."/>
            <person name="Zhang L."/>
            <person name="Ashrafi H."/>
            <person name="Bedon F."/>
            <person name="Bowers J.E."/>
            <person name="Brubaker C.L."/>
            <person name="Chee P.W."/>
            <person name="Das S."/>
            <person name="Gingle A.R."/>
            <person name="Haigler C.H."/>
            <person name="Harker D."/>
            <person name="Hoffmann L.V."/>
            <person name="Hovav R."/>
            <person name="Jones D.C."/>
            <person name="Lemke C."/>
            <person name="Mansoor S."/>
            <person name="ur Rahman M."/>
            <person name="Rainville L.N."/>
            <person name="Rambani A."/>
            <person name="Reddy U.K."/>
            <person name="Rong J.K."/>
            <person name="Saranga Y."/>
            <person name="Scheffler B.E."/>
            <person name="Scheffler J.A."/>
            <person name="Stelly D.M."/>
            <person name="Triplett B.A."/>
            <person name="Van Deynze A."/>
            <person name="Vaslin M.F."/>
            <person name="Waghmare V.N."/>
            <person name="Walford S.A."/>
            <person name="Wright R.J."/>
            <person name="Zaki E.A."/>
            <person name="Zhang T."/>
            <person name="Dennis E.S."/>
            <person name="Mayer K.F."/>
            <person name="Peterson D.G."/>
            <person name="Rokhsar D.S."/>
            <person name="Wang X."/>
            <person name="Schmutz J."/>
        </authorList>
    </citation>
    <scope>NUCLEOTIDE SEQUENCE [LARGE SCALE GENOMIC DNA]</scope>
</reference>
<dbReference type="InterPro" id="IPR006734">
    <property type="entry name" value="PLATZ"/>
</dbReference>
<organism evidence="2 3">
    <name type="scientific">Gossypium raimondii</name>
    <name type="common">Peruvian cotton</name>
    <name type="synonym">Gossypium klotzschianum subsp. raimondii</name>
    <dbReference type="NCBI Taxonomy" id="29730"/>
    <lineage>
        <taxon>Eukaryota</taxon>
        <taxon>Viridiplantae</taxon>
        <taxon>Streptophyta</taxon>
        <taxon>Embryophyta</taxon>
        <taxon>Tracheophyta</taxon>
        <taxon>Spermatophyta</taxon>
        <taxon>Magnoliopsida</taxon>
        <taxon>eudicotyledons</taxon>
        <taxon>Gunneridae</taxon>
        <taxon>Pentapetalae</taxon>
        <taxon>rosids</taxon>
        <taxon>malvids</taxon>
        <taxon>Malvales</taxon>
        <taxon>Malvaceae</taxon>
        <taxon>Malvoideae</taxon>
        <taxon>Gossypium</taxon>
    </lineage>
</organism>
<feature type="non-terminal residue" evidence="2">
    <location>
        <position position="1"/>
    </location>
</feature>
<accession>A0A0D2U2X5</accession>
<dbReference type="AlphaFoldDB" id="A0A0D2U2X5"/>
<proteinExistence type="predicted"/>
<name>A0A0D2U2X5_GOSRA</name>
<feature type="region of interest" description="Disordered" evidence="1">
    <location>
        <begin position="83"/>
        <end position="103"/>
    </location>
</feature>